<dbReference type="EMBL" id="JAJKFW010000063">
    <property type="protein sequence ID" value="MCC9645128.1"/>
    <property type="molecule type" value="Genomic_DNA"/>
</dbReference>
<feature type="region of interest" description="Disordered" evidence="1">
    <location>
        <begin position="1"/>
        <end position="41"/>
    </location>
</feature>
<feature type="domain" description="GFO/IDH/MocA-like oxidoreductase" evidence="3">
    <location>
        <begin position="228"/>
        <end position="362"/>
    </location>
</feature>
<dbReference type="InterPro" id="IPR036291">
    <property type="entry name" value="NAD(P)-bd_dom_sf"/>
</dbReference>
<dbReference type="PANTHER" id="PTHR43818">
    <property type="entry name" value="BCDNA.GH03377"/>
    <property type="match status" value="1"/>
</dbReference>
<dbReference type="RefSeq" id="WP_230276771.1">
    <property type="nucleotide sequence ID" value="NZ_JAJKFW010000063.1"/>
</dbReference>
<comment type="caution">
    <text evidence="4">The sequence shown here is derived from an EMBL/GenBank/DDBJ whole genome shotgun (WGS) entry which is preliminary data.</text>
</comment>
<evidence type="ECO:0000313" key="5">
    <source>
        <dbReference type="Proteomes" id="UP001430306"/>
    </source>
</evidence>
<gene>
    <name evidence="4" type="ORF">LOC71_22850</name>
</gene>
<dbReference type="PANTHER" id="PTHR43818:SF5">
    <property type="entry name" value="OXIDOREDUCTASE FAMILY PROTEIN"/>
    <property type="match status" value="1"/>
</dbReference>
<sequence length="480" mass="52135">MPSDSKPSQPQTANAKRIAADSESQCSAASSGDSDSGQRSSVLNQRASRRCFIQSGGIMLAGGSVLTPGLDAAEGVHASGSDVLKIGLIGCGSRGTQTVIQALQADPATQLVAMADVYESQLHSSFRAINGRHADRVQVEGQRFVGLDAWRQVINSDADIVYLMTPPGFRPLQFEKAVDAGKHVFMEKPVATDAPGVRRVLRAGKRAKQKGLAVAVGLQRHHDARYRETIDRLQDGAIGDLIYARAYWNGSGAKINSRRNVTTELDHQLRHWRHFDWIGGDPIVEQHVHNLDVINWLFGQHPVTAQGQGGRDPLANPNLGDSFDHHMIEFAYAGDKRLLSQCRRARGCWNNIGEHVHGTNGSCDLAAGTIRDFDGNVIWKSDSATSKDRGSQQMQTDFFVALRSGTLPNEVEYAATSTMTAIMGRMASHSGKLVRWNDALNSQQRLADVEALQSLRCPAPVLPLTDGTYETATPGQTKVV</sequence>
<dbReference type="InterPro" id="IPR000683">
    <property type="entry name" value="Gfo/Idh/MocA-like_OxRdtase_N"/>
</dbReference>
<organism evidence="4 5">
    <name type="scientific">Rhodopirellula halodulae</name>
    <dbReference type="NCBI Taxonomy" id="2894198"/>
    <lineage>
        <taxon>Bacteria</taxon>
        <taxon>Pseudomonadati</taxon>
        <taxon>Planctomycetota</taxon>
        <taxon>Planctomycetia</taxon>
        <taxon>Pirellulales</taxon>
        <taxon>Pirellulaceae</taxon>
        <taxon>Rhodopirellula</taxon>
    </lineage>
</organism>
<dbReference type="InterPro" id="IPR055170">
    <property type="entry name" value="GFO_IDH_MocA-like_dom"/>
</dbReference>
<feature type="compositionally biased region" description="Polar residues" evidence="1">
    <location>
        <begin position="1"/>
        <end position="14"/>
    </location>
</feature>
<dbReference type="SUPFAM" id="SSF55347">
    <property type="entry name" value="Glyceraldehyde-3-phosphate dehydrogenase-like, C-terminal domain"/>
    <property type="match status" value="1"/>
</dbReference>
<dbReference type="Pfam" id="PF01408">
    <property type="entry name" value="GFO_IDH_MocA"/>
    <property type="match status" value="1"/>
</dbReference>
<evidence type="ECO:0000259" key="3">
    <source>
        <dbReference type="Pfam" id="PF22725"/>
    </source>
</evidence>
<reference evidence="4" key="1">
    <citation type="submission" date="2021-11" db="EMBL/GenBank/DDBJ databases">
        <title>Genome sequence.</title>
        <authorList>
            <person name="Sun Q."/>
        </authorList>
    </citation>
    <scope>NUCLEOTIDE SEQUENCE</scope>
    <source>
        <strain evidence="4">JC740</strain>
    </source>
</reference>
<protein>
    <submittedName>
        <fullName evidence="4">Gfo/Idh/MocA family oxidoreductase</fullName>
    </submittedName>
</protein>
<dbReference type="Gene3D" id="3.40.50.720">
    <property type="entry name" value="NAD(P)-binding Rossmann-like Domain"/>
    <property type="match status" value="1"/>
</dbReference>
<accession>A0ABS8NNG5</accession>
<evidence type="ECO:0000259" key="2">
    <source>
        <dbReference type="Pfam" id="PF01408"/>
    </source>
</evidence>
<dbReference type="Pfam" id="PF22725">
    <property type="entry name" value="GFO_IDH_MocA_C3"/>
    <property type="match status" value="1"/>
</dbReference>
<keyword evidence="5" id="KW-1185">Reference proteome</keyword>
<evidence type="ECO:0000313" key="4">
    <source>
        <dbReference type="EMBL" id="MCC9645128.1"/>
    </source>
</evidence>
<feature type="compositionally biased region" description="Low complexity" evidence="1">
    <location>
        <begin position="21"/>
        <end position="41"/>
    </location>
</feature>
<evidence type="ECO:0000256" key="1">
    <source>
        <dbReference type="SAM" id="MobiDB-lite"/>
    </source>
</evidence>
<dbReference type="SUPFAM" id="SSF51735">
    <property type="entry name" value="NAD(P)-binding Rossmann-fold domains"/>
    <property type="match status" value="1"/>
</dbReference>
<feature type="domain" description="Gfo/Idh/MocA-like oxidoreductase N-terminal" evidence="2">
    <location>
        <begin position="84"/>
        <end position="216"/>
    </location>
</feature>
<proteinExistence type="predicted"/>
<dbReference type="InterPro" id="IPR050463">
    <property type="entry name" value="Gfo/Idh/MocA_oxidrdct_glycsds"/>
</dbReference>
<name>A0ABS8NNG5_9BACT</name>
<dbReference type="Gene3D" id="3.30.360.10">
    <property type="entry name" value="Dihydrodipicolinate Reductase, domain 2"/>
    <property type="match status" value="1"/>
</dbReference>
<dbReference type="Proteomes" id="UP001430306">
    <property type="component" value="Unassembled WGS sequence"/>
</dbReference>